<dbReference type="Proteomes" id="UP000774130">
    <property type="component" value="Unassembled WGS sequence"/>
</dbReference>
<feature type="transmembrane region" description="Helical" evidence="1">
    <location>
        <begin position="110"/>
        <end position="131"/>
    </location>
</feature>
<accession>A0ABS6TA95</accession>
<name>A0ABS6TA95_9ENTE</name>
<reference evidence="2 3" key="1">
    <citation type="submission" date="2021-06" db="EMBL/GenBank/DDBJ databases">
        <title>Enterococcus alishanensis sp. nov., a novel lactic acid bacterium isolated from fresh coffee beans.</title>
        <authorList>
            <person name="Chen Y.-S."/>
        </authorList>
    </citation>
    <scope>NUCLEOTIDE SEQUENCE [LARGE SCALE GENOMIC DNA]</scope>
    <source>
        <strain evidence="2 3">ALS3</strain>
    </source>
</reference>
<sequence>MKLYREVDILNNKKAIILLNIGSILLSFIVGTLFLILTSFISQRQSLSSEISFPMLLFALVLLFLCLVLHEAIHGLFFKMFQPQGKVNFGFKNGMAYATSPGSFYSRKQFFIIAISPFIIVSLLLVVAFALNMLSLFVFLFLATIHGSGCIGDFYYIVLILKAPKGSLIEDTPIGISFYK</sequence>
<keyword evidence="1" id="KW-0812">Transmembrane</keyword>
<evidence type="ECO:0000256" key="1">
    <source>
        <dbReference type="SAM" id="Phobius"/>
    </source>
</evidence>
<dbReference type="Pfam" id="PF11667">
    <property type="entry name" value="DUF3267"/>
    <property type="match status" value="1"/>
</dbReference>
<evidence type="ECO:0000313" key="2">
    <source>
        <dbReference type="EMBL" id="MBV7389836.1"/>
    </source>
</evidence>
<protein>
    <submittedName>
        <fullName evidence="2">DUF3267 domain-containing protein</fullName>
    </submittedName>
</protein>
<gene>
    <name evidence="2" type="ORF">KUA55_04030</name>
</gene>
<dbReference type="RefSeq" id="WP_218324904.1">
    <property type="nucleotide sequence ID" value="NZ_JAHUZB010000002.1"/>
</dbReference>
<feature type="transmembrane region" description="Helical" evidence="1">
    <location>
        <begin position="53"/>
        <end position="78"/>
    </location>
</feature>
<keyword evidence="1" id="KW-0472">Membrane</keyword>
<proteinExistence type="predicted"/>
<feature type="transmembrane region" description="Helical" evidence="1">
    <location>
        <begin position="137"/>
        <end position="158"/>
    </location>
</feature>
<organism evidence="2 3">
    <name type="scientific">Enterococcus alishanensis</name>
    <dbReference type="NCBI Taxonomy" id="1303817"/>
    <lineage>
        <taxon>Bacteria</taxon>
        <taxon>Bacillati</taxon>
        <taxon>Bacillota</taxon>
        <taxon>Bacilli</taxon>
        <taxon>Lactobacillales</taxon>
        <taxon>Enterococcaceae</taxon>
        <taxon>Enterococcus</taxon>
    </lineage>
</organism>
<keyword evidence="3" id="KW-1185">Reference proteome</keyword>
<feature type="transmembrane region" description="Helical" evidence="1">
    <location>
        <begin position="16"/>
        <end position="41"/>
    </location>
</feature>
<keyword evidence="1" id="KW-1133">Transmembrane helix</keyword>
<dbReference type="InterPro" id="IPR021683">
    <property type="entry name" value="DUF3267"/>
</dbReference>
<evidence type="ECO:0000313" key="3">
    <source>
        <dbReference type="Proteomes" id="UP000774130"/>
    </source>
</evidence>
<dbReference type="EMBL" id="JAHUZB010000002">
    <property type="protein sequence ID" value="MBV7389836.1"/>
    <property type="molecule type" value="Genomic_DNA"/>
</dbReference>
<comment type="caution">
    <text evidence="2">The sequence shown here is derived from an EMBL/GenBank/DDBJ whole genome shotgun (WGS) entry which is preliminary data.</text>
</comment>